<feature type="region of interest" description="Disordered" evidence="7">
    <location>
        <begin position="188"/>
        <end position="249"/>
    </location>
</feature>
<reference evidence="9 11" key="1">
    <citation type="submission" date="2015-07" db="EMBL/GenBank/DDBJ databases">
        <authorList>
            <person name="Cajimat M.N.B."/>
            <person name="Milazzo M.L."/>
            <person name="Fulhorst C.F."/>
        </authorList>
    </citation>
    <scope>NUCLEOTIDE SEQUENCE [LARGE SCALE GENOMIC DNA]</scope>
    <source>
        <strain evidence="9">Single colony</strain>
    </source>
</reference>
<name>A0A0K3CFD6_RHOTO</name>
<evidence type="ECO:0000313" key="11">
    <source>
        <dbReference type="Proteomes" id="UP000199069"/>
    </source>
</evidence>
<keyword evidence="4" id="KW-0378">Hydrolase</keyword>
<dbReference type="PANTHER" id="PTHR22726">
    <property type="entry name" value="METALLOENDOPEPTIDASE OMA1"/>
    <property type="match status" value="1"/>
</dbReference>
<keyword evidence="5" id="KW-0862">Zinc</keyword>
<dbReference type="Proteomes" id="UP000239560">
    <property type="component" value="Unassembled WGS sequence"/>
</dbReference>
<evidence type="ECO:0000313" key="12">
    <source>
        <dbReference type="Proteomes" id="UP000239560"/>
    </source>
</evidence>
<dbReference type="InterPro" id="IPR001915">
    <property type="entry name" value="Peptidase_M48"/>
</dbReference>
<evidence type="ECO:0000256" key="3">
    <source>
        <dbReference type="ARBA" id="ARBA00022723"/>
    </source>
</evidence>
<dbReference type="GO" id="GO:0006515">
    <property type="term" value="P:protein quality control for misfolded or incompletely synthesized proteins"/>
    <property type="evidence" value="ECO:0007669"/>
    <property type="project" value="TreeGrafter"/>
</dbReference>
<evidence type="ECO:0000313" key="10">
    <source>
        <dbReference type="EMBL" id="PRQ74650.1"/>
    </source>
</evidence>
<dbReference type="AlphaFoldDB" id="A0A0K3CFD6"/>
<keyword evidence="3" id="KW-0479">Metal-binding</keyword>
<feature type="compositionally biased region" description="Polar residues" evidence="7">
    <location>
        <begin position="188"/>
        <end position="198"/>
    </location>
</feature>
<feature type="compositionally biased region" description="Polar residues" evidence="7">
    <location>
        <begin position="1027"/>
        <end position="1042"/>
    </location>
</feature>
<dbReference type="PANTHER" id="PTHR22726:SF18">
    <property type="entry name" value="PEPTIDASE M48 DOMAIN-CONTAINING PROTEIN"/>
    <property type="match status" value="1"/>
</dbReference>
<evidence type="ECO:0000256" key="7">
    <source>
        <dbReference type="SAM" id="MobiDB-lite"/>
    </source>
</evidence>
<evidence type="ECO:0000256" key="6">
    <source>
        <dbReference type="ARBA" id="ARBA00023049"/>
    </source>
</evidence>
<feature type="region of interest" description="Disordered" evidence="7">
    <location>
        <begin position="1021"/>
        <end position="1053"/>
    </location>
</feature>
<keyword evidence="11" id="KW-1185">Reference proteome</keyword>
<dbReference type="InterPro" id="IPR051156">
    <property type="entry name" value="Mito/Outer_Membr_Metalloprot"/>
</dbReference>
<dbReference type="GO" id="GO:0034982">
    <property type="term" value="P:mitochondrial protein processing"/>
    <property type="evidence" value="ECO:0007669"/>
    <property type="project" value="TreeGrafter"/>
</dbReference>
<feature type="domain" description="Peptidase M48" evidence="8">
    <location>
        <begin position="790"/>
        <end position="1077"/>
    </location>
</feature>
<dbReference type="STRING" id="5286.A0A0K3CFD6"/>
<reference evidence="10 12" key="2">
    <citation type="journal article" date="2018" name="Elife">
        <title>Functional genomics of lipid metabolism in the oleaginous yeast Rhodosporidium toruloides.</title>
        <authorList>
            <person name="Coradetti S.T."/>
            <person name="Pinel D."/>
            <person name="Geiselman G."/>
            <person name="Ito M."/>
            <person name="Mondo S."/>
            <person name="Reilly M.C."/>
            <person name="Cheng Y.F."/>
            <person name="Bauer S."/>
            <person name="Grigoriev I."/>
            <person name="Gladden J.M."/>
            <person name="Simmons B.A."/>
            <person name="Brem R."/>
            <person name="Arkin A.P."/>
            <person name="Skerker J.M."/>
        </authorList>
    </citation>
    <scope>NUCLEOTIDE SEQUENCE [LARGE SCALE GENOMIC DNA]</scope>
    <source>
        <strain evidence="10 12">NBRC 0880</strain>
    </source>
</reference>
<feature type="compositionally biased region" description="Basic residues" evidence="7">
    <location>
        <begin position="211"/>
        <end position="222"/>
    </location>
</feature>
<keyword evidence="2" id="KW-0645">Protease</keyword>
<feature type="compositionally biased region" description="Polar residues" evidence="7">
    <location>
        <begin position="872"/>
        <end position="881"/>
    </location>
</feature>
<sequence length="1096" mass="120002">MAPLALQEAHKSLKTALTRAHGPACPFYHRPQDIPVAASLLVGLSALASPRVPFRTGSSGANRLLVVLRRSAPSAQARVQARTFATSVRTPSLAQGPRGFEAGLTGALKGATGTSGVGRAFQFLAGETGRGILRHAKARVESAERLAANEKSTRTPWFWRTTLPRTGSFASRRDQWTHTLHASTSLKCDFAPSSTSLDPSHFNDSSDSRSRSRSHHHQHQRQSHAESEFDSAHQSCEGQGGGQAAPVGGCRSKGPGWGWYLALNERRRRDPQKRAHFRQVYRSMNPDLKDPGMRLCGQWEAMRWWERRLKMEGRWKRNGGKWSECYEEMIKERDVKLRRLRALMVRLRAGAPNHRLRRRMVDSATGGRYGPSGSGPFNYEAFRRDYWRSRLAPHRQSGHARRSGAKRSASGFQWLALEQRRRRAKVGWAFFTWRACEGPADARKWIRRDGLVQKSILGRPQLLSAAPLARPPSTILFATSAPRLASATHSAVRAFSTSASRQIPLPPPSLPLNILFAAPLCPTECALPLLLPLVSILKSSAALNVLATITRISLTLLPLSFRGKILHSLRERYVRDPTSLASSILGRMVLNSGNAAQLAQPSSGFWRWNALVGLPLLLATPLVLLALVALASLERTPITGRWRVVMLSPAEEAELVDSILSSADKSPFVTSPPEGTTRDWVTILRKVLELPDEGVSSATGRRRLLGGEVLDQRDWRVRWTQAVLEALEKGAPAALTASASSSSPSVMPPPPTAFPLEPRPEALGQGAAGWADELVFSKPLEARHARTEHDEGGVPLRLEYDLLVVDRKDANAFSFGFGPDEVPSGRAAKPRRGVIVVYTGFIDEILGRSGTDVPLLSQPTPPSAKRSLLGFSRSTSPSTQPAPRDPIAANLVPPILPTDAQTKALAVLLSHELAHLALSHTLESYASTNLLVPHLARLTTDVLRTILYPVTAILGPFINDALGGALNEGARGGLGVLGQAVNSCESRKLESEADVVALRMLATSGIDPHCALSFWEDRLSSPAHSPDSPTSSTHYPSLSQPNPLRPHSTHEQDSKSLDALLRSHPIDEERVERIRHELRDWEKWWAEMKGHQAAAA</sequence>
<comment type="cofactor">
    <cofactor evidence="1">
        <name>Zn(2+)</name>
        <dbReference type="ChEBI" id="CHEBI:29105"/>
    </cofactor>
</comment>
<dbReference type="EMBL" id="CWKI01000006">
    <property type="protein sequence ID" value="CTR07673.1"/>
    <property type="molecule type" value="Genomic_DNA"/>
</dbReference>
<organism evidence="9 11">
    <name type="scientific">Rhodotorula toruloides</name>
    <name type="common">Yeast</name>
    <name type="synonym">Rhodosporidium toruloides</name>
    <dbReference type="NCBI Taxonomy" id="5286"/>
    <lineage>
        <taxon>Eukaryota</taxon>
        <taxon>Fungi</taxon>
        <taxon>Dikarya</taxon>
        <taxon>Basidiomycota</taxon>
        <taxon>Pucciniomycotina</taxon>
        <taxon>Microbotryomycetes</taxon>
        <taxon>Sporidiobolales</taxon>
        <taxon>Sporidiobolaceae</taxon>
        <taxon>Rhodotorula</taxon>
    </lineage>
</organism>
<evidence type="ECO:0000256" key="2">
    <source>
        <dbReference type="ARBA" id="ARBA00022670"/>
    </source>
</evidence>
<dbReference type="OrthoDB" id="7464992at2759"/>
<evidence type="ECO:0000259" key="8">
    <source>
        <dbReference type="Pfam" id="PF01435"/>
    </source>
</evidence>
<evidence type="ECO:0000256" key="1">
    <source>
        <dbReference type="ARBA" id="ARBA00001947"/>
    </source>
</evidence>
<dbReference type="GO" id="GO:0004222">
    <property type="term" value="F:metalloendopeptidase activity"/>
    <property type="evidence" value="ECO:0007669"/>
    <property type="project" value="InterPro"/>
</dbReference>
<evidence type="ECO:0000256" key="4">
    <source>
        <dbReference type="ARBA" id="ARBA00022801"/>
    </source>
</evidence>
<dbReference type="EMBL" id="LCTV02000006">
    <property type="protein sequence ID" value="PRQ74650.1"/>
    <property type="molecule type" value="Genomic_DNA"/>
</dbReference>
<dbReference type="GO" id="GO:0046872">
    <property type="term" value="F:metal ion binding"/>
    <property type="evidence" value="ECO:0007669"/>
    <property type="project" value="UniProtKB-KW"/>
</dbReference>
<keyword evidence="6" id="KW-0482">Metalloprotease</keyword>
<dbReference type="GO" id="GO:0005743">
    <property type="term" value="C:mitochondrial inner membrane"/>
    <property type="evidence" value="ECO:0007669"/>
    <property type="project" value="TreeGrafter"/>
</dbReference>
<dbReference type="OMA" id="CALSFWE"/>
<dbReference type="Pfam" id="PF01435">
    <property type="entry name" value="Peptidase_M48"/>
    <property type="match status" value="1"/>
</dbReference>
<feature type="region of interest" description="Disordered" evidence="7">
    <location>
        <begin position="852"/>
        <end position="886"/>
    </location>
</feature>
<evidence type="ECO:0000313" key="9">
    <source>
        <dbReference type="EMBL" id="CTR07673.1"/>
    </source>
</evidence>
<gene>
    <name evidence="9" type="primary">FGENESH: predicted gene_6.456</name>
    <name evidence="10" type="ORF">AAT19DRAFT_15003</name>
    <name evidence="9" type="ORF">BN2166_0035340</name>
</gene>
<protein>
    <recommendedName>
        <fullName evidence="8">Peptidase M48 domain-containing protein</fullName>
    </recommendedName>
</protein>
<evidence type="ECO:0000256" key="5">
    <source>
        <dbReference type="ARBA" id="ARBA00022833"/>
    </source>
</evidence>
<dbReference type="Proteomes" id="UP000199069">
    <property type="component" value="Unassembled WGS sequence"/>
</dbReference>
<proteinExistence type="predicted"/>
<accession>A0A0K3CFD6</accession>